<dbReference type="EMBL" id="LT607751">
    <property type="protein sequence ID" value="SCG58986.1"/>
    <property type="molecule type" value="Genomic_DNA"/>
</dbReference>
<dbReference type="GO" id="GO:0003723">
    <property type="term" value="F:RNA binding"/>
    <property type="evidence" value="ECO:0007669"/>
    <property type="project" value="InterPro"/>
</dbReference>
<dbReference type="AlphaFoldDB" id="A0A1C5IMF0"/>
<dbReference type="PANTHER" id="PTHR39209">
    <property type="match status" value="1"/>
</dbReference>
<dbReference type="SMART" id="SM00873">
    <property type="entry name" value="B3_4"/>
    <property type="match status" value="1"/>
</dbReference>
<dbReference type="InterPro" id="IPR005146">
    <property type="entry name" value="B3/B4_tRNA-bd"/>
</dbReference>
<keyword evidence="3" id="KW-1185">Reference proteome</keyword>
<name>A0A1C5IMF0_9ACTN</name>
<evidence type="ECO:0000313" key="2">
    <source>
        <dbReference type="EMBL" id="SCG58986.1"/>
    </source>
</evidence>
<feature type="domain" description="B3/B4 tRNA-binding" evidence="1">
    <location>
        <begin position="59"/>
        <end position="206"/>
    </location>
</feature>
<evidence type="ECO:0000313" key="3">
    <source>
        <dbReference type="Proteomes" id="UP000198210"/>
    </source>
</evidence>
<dbReference type="Proteomes" id="UP000198210">
    <property type="component" value="Chromosome I"/>
</dbReference>
<dbReference type="Gene3D" id="3.50.40.10">
    <property type="entry name" value="Phenylalanyl-trna Synthetase, Chain B, domain 3"/>
    <property type="match status" value="1"/>
</dbReference>
<reference evidence="2 3" key="1">
    <citation type="submission" date="2016-06" db="EMBL/GenBank/DDBJ databases">
        <authorList>
            <person name="Kjaerup R.B."/>
            <person name="Dalgaard T.S."/>
            <person name="Juul-Madsen H.R."/>
        </authorList>
    </citation>
    <scope>NUCLEOTIDE SEQUENCE [LARGE SCALE GENOMIC DNA]</scope>
    <source>
        <strain evidence="2 3">DSM 45097</strain>
    </source>
</reference>
<dbReference type="GO" id="GO:0004826">
    <property type="term" value="F:phenylalanine-tRNA ligase activity"/>
    <property type="evidence" value="ECO:0007669"/>
    <property type="project" value="InterPro"/>
</dbReference>
<sequence length="245" mass="26064">MRFQHSDVIWSRFPELTCGVLHATGITAEPDATPWTTPFVERARSRLAAGPESGLPQVQAWRRVFAAMGLPPTRYRCAAESLLRRLRRDGALPRVHPLVDLCNALSAGHAVPVGVFDLARVTGDLTVRPADGDEDHLTFAGESQRPEPGEVIFADSAGRAHARRWTNRQSGWSAVGPGTGEVLVVVEAVHPGGAEEVASMLAELAGVLARAWGAPARTALLSAAAPVFEVPVSRPADQAVSPGPR</sequence>
<protein>
    <submittedName>
        <fullName evidence="2">B3/B4 domain-containing protein (DNA/RNA-binding domain of Phe-tRNA-synthetase)</fullName>
    </submittedName>
</protein>
<evidence type="ECO:0000259" key="1">
    <source>
        <dbReference type="SMART" id="SM00873"/>
    </source>
</evidence>
<dbReference type="Pfam" id="PF03483">
    <property type="entry name" value="B3_4"/>
    <property type="match status" value="1"/>
</dbReference>
<organism evidence="2 3">
    <name type="scientific">Micromonospora siamensis</name>
    <dbReference type="NCBI Taxonomy" id="299152"/>
    <lineage>
        <taxon>Bacteria</taxon>
        <taxon>Bacillati</taxon>
        <taxon>Actinomycetota</taxon>
        <taxon>Actinomycetes</taxon>
        <taxon>Micromonosporales</taxon>
        <taxon>Micromonosporaceae</taxon>
        <taxon>Micromonospora</taxon>
    </lineage>
</organism>
<dbReference type="PANTHER" id="PTHR39209:SF2">
    <property type="entry name" value="CYTOPLASMIC PROTEIN"/>
    <property type="match status" value="1"/>
</dbReference>
<proteinExistence type="predicted"/>
<accession>A0A1C5IMF0</accession>
<dbReference type="SUPFAM" id="SSF56037">
    <property type="entry name" value="PheT/TilS domain"/>
    <property type="match status" value="1"/>
</dbReference>
<dbReference type="InterPro" id="IPR020825">
    <property type="entry name" value="Phe-tRNA_synthase-like_B3/B4"/>
</dbReference>
<gene>
    <name evidence="2" type="ORF">GA0074704_3551</name>
</gene>
<dbReference type="RefSeq" id="WP_088971536.1">
    <property type="nucleotide sequence ID" value="NZ_JBHLYF010000043.1"/>
</dbReference>